<accession>A0A852RF50</accession>
<dbReference type="RefSeq" id="WP_179726187.1">
    <property type="nucleotide sequence ID" value="NZ_BAABEF010000001.1"/>
</dbReference>
<feature type="chain" id="PRO_5032798004" evidence="2">
    <location>
        <begin position="21"/>
        <end position="474"/>
    </location>
</feature>
<protein>
    <submittedName>
        <fullName evidence="3">Uncharacterized protein</fullName>
    </submittedName>
</protein>
<comment type="caution">
    <text evidence="3">The sequence shown here is derived from an EMBL/GenBank/DDBJ whole genome shotgun (WGS) entry which is preliminary data.</text>
</comment>
<reference evidence="3 4" key="1">
    <citation type="submission" date="2020-07" db="EMBL/GenBank/DDBJ databases">
        <title>Sequencing the genomes of 1000 actinobacteria strains.</title>
        <authorList>
            <person name="Klenk H.-P."/>
        </authorList>
    </citation>
    <scope>NUCLEOTIDE SEQUENCE [LARGE SCALE GENOMIC DNA]</scope>
    <source>
        <strain evidence="3 4">DSM 19082</strain>
    </source>
</reference>
<evidence type="ECO:0000256" key="1">
    <source>
        <dbReference type="SAM" id="MobiDB-lite"/>
    </source>
</evidence>
<keyword evidence="4" id="KW-1185">Reference proteome</keyword>
<keyword evidence="2" id="KW-0732">Signal</keyword>
<feature type="region of interest" description="Disordered" evidence="1">
    <location>
        <begin position="414"/>
        <end position="474"/>
    </location>
</feature>
<evidence type="ECO:0000313" key="3">
    <source>
        <dbReference type="EMBL" id="NYD29855.1"/>
    </source>
</evidence>
<dbReference type="AlphaFoldDB" id="A0A852RF50"/>
<sequence length="474" mass="50053">MTAAAALAVLGTMPAPPATAADQTVVVNGYAFPSGLRYVAGACSGNGKATPYAAYRQGSILGDHAIGLAFGGQTGGMGGVAAWVPDPGNLQDASLATYHPGPLPGGSGVDGHIVIQLDVFGDGFQSAWLEGRYDVSNLSGWHPGDDVADIATDWYWSDDATREYTGWTLPEVADDWGPGSGGAWLNFEFGCRGRDFYFDDLRLATAAGATTYDFEGVPTQAFISAAPTHHSSDLERGITRLDLVNGQDHYLLADAKTSGDGVWSPGYVPGTATLWARPWGAPGFSPVASAGFGSDTYAQFHVRPDRQTEYQVRTGGDDTFEASTSATLLVTVARQVNARAPATQVRQGQPIRVKGRIAPGDAGVRVMLQRKVGKHWRTVDRARTRTHGRFALRVTARSTGLWTVRVAVAAAKGNGASATPGTRIRVLPRPKPQPQPAPAPVYVPVPVTHVPTDEPKGTVPPSAHHRLRASQPLS</sequence>
<feature type="signal peptide" evidence="2">
    <location>
        <begin position="1"/>
        <end position="20"/>
    </location>
</feature>
<proteinExistence type="predicted"/>
<name>A0A852RF50_9ACTN</name>
<feature type="compositionally biased region" description="Pro residues" evidence="1">
    <location>
        <begin position="429"/>
        <end position="443"/>
    </location>
</feature>
<evidence type="ECO:0000313" key="4">
    <source>
        <dbReference type="Proteomes" id="UP000582231"/>
    </source>
</evidence>
<evidence type="ECO:0000256" key="2">
    <source>
        <dbReference type="SAM" id="SignalP"/>
    </source>
</evidence>
<dbReference type="EMBL" id="JACCBF010000001">
    <property type="protein sequence ID" value="NYD29855.1"/>
    <property type="molecule type" value="Genomic_DNA"/>
</dbReference>
<organism evidence="3 4">
    <name type="scientific">Nocardioides kongjuensis</name>
    <dbReference type="NCBI Taxonomy" id="349522"/>
    <lineage>
        <taxon>Bacteria</taxon>
        <taxon>Bacillati</taxon>
        <taxon>Actinomycetota</taxon>
        <taxon>Actinomycetes</taxon>
        <taxon>Propionibacteriales</taxon>
        <taxon>Nocardioidaceae</taxon>
        <taxon>Nocardioides</taxon>
    </lineage>
</organism>
<dbReference type="Proteomes" id="UP000582231">
    <property type="component" value="Unassembled WGS sequence"/>
</dbReference>
<gene>
    <name evidence="3" type="ORF">BJ958_001401</name>
</gene>